<dbReference type="GO" id="GO:0043565">
    <property type="term" value="F:sequence-specific DNA binding"/>
    <property type="evidence" value="ECO:0007669"/>
    <property type="project" value="InterPro"/>
</dbReference>
<evidence type="ECO:0000256" key="2">
    <source>
        <dbReference type="ARBA" id="ARBA00023125"/>
    </source>
</evidence>
<dbReference type="Pfam" id="PF02311">
    <property type="entry name" value="AraC_binding"/>
    <property type="match status" value="1"/>
</dbReference>
<keyword evidence="6" id="KW-1185">Reference proteome</keyword>
<dbReference type="PRINTS" id="PR00032">
    <property type="entry name" value="HTHARAC"/>
</dbReference>
<accession>A0A4Q7MW73</accession>
<dbReference type="InterPro" id="IPR009057">
    <property type="entry name" value="Homeodomain-like_sf"/>
</dbReference>
<evidence type="ECO:0000256" key="1">
    <source>
        <dbReference type="ARBA" id="ARBA00023015"/>
    </source>
</evidence>
<dbReference type="RefSeq" id="WP_130542727.1">
    <property type="nucleotide sequence ID" value="NZ_CP042431.1"/>
</dbReference>
<dbReference type="AlphaFoldDB" id="A0A4Q7MW73"/>
<dbReference type="PANTHER" id="PTHR43280:SF32">
    <property type="entry name" value="TRANSCRIPTIONAL REGULATORY PROTEIN"/>
    <property type="match status" value="1"/>
</dbReference>
<protein>
    <submittedName>
        <fullName evidence="5">AraC-like protein</fullName>
    </submittedName>
</protein>
<dbReference type="InterPro" id="IPR037923">
    <property type="entry name" value="HTH-like"/>
</dbReference>
<dbReference type="Pfam" id="PF12833">
    <property type="entry name" value="HTH_18"/>
    <property type="match status" value="1"/>
</dbReference>
<evidence type="ECO:0000259" key="4">
    <source>
        <dbReference type="PROSITE" id="PS01124"/>
    </source>
</evidence>
<dbReference type="InterPro" id="IPR018060">
    <property type="entry name" value="HTH_AraC"/>
</dbReference>
<evidence type="ECO:0000313" key="6">
    <source>
        <dbReference type="Proteomes" id="UP000293874"/>
    </source>
</evidence>
<dbReference type="PROSITE" id="PS01124">
    <property type="entry name" value="HTH_ARAC_FAMILY_2"/>
    <property type="match status" value="1"/>
</dbReference>
<keyword evidence="3" id="KW-0804">Transcription</keyword>
<proteinExistence type="predicted"/>
<dbReference type="EMBL" id="SGXA01000002">
    <property type="protein sequence ID" value="RZS72294.1"/>
    <property type="molecule type" value="Genomic_DNA"/>
</dbReference>
<dbReference type="InterPro" id="IPR003313">
    <property type="entry name" value="AraC-bd"/>
</dbReference>
<dbReference type="InterPro" id="IPR020449">
    <property type="entry name" value="Tscrpt_reg_AraC-type_HTH"/>
</dbReference>
<dbReference type="SUPFAM" id="SSF46689">
    <property type="entry name" value="Homeodomain-like"/>
    <property type="match status" value="1"/>
</dbReference>
<dbReference type="Gene3D" id="1.10.10.60">
    <property type="entry name" value="Homeodomain-like"/>
    <property type="match status" value="1"/>
</dbReference>
<sequence length="307" mass="35626">MAKAQSLESFYQEKFNWMPGNLQREIGHFNVFRLEDCIGEGKHVQYSRRDFYKISLVRGSWLYHYADKSLKVSGPTLIFFNPTVPYTFELLSDDPTGFFCIFKEGFFTQHLRNGMKQFPMFLPGNNPAYSLNKSQDKQVSAIFSKMLQEIGSDYVFKYDLIRNYVMEMMHYAMKIQPTETLYQHTDANARITSVFTELLERQFPIESSTQRFQLKSARDFADQLNVHVNHLNRAIRTVTGKTTTDLIAERLTTEARALLVQTDWNISEIGYSLGFESAAHFNHFFRKQTSLTPSSFRKAPCPITQAS</sequence>
<comment type="caution">
    <text evidence="5">The sequence shown here is derived from an EMBL/GenBank/DDBJ whole genome shotgun (WGS) entry which is preliminary data.</text>
</comment>
<keyword evidence="1" id="KW-0805">Transcription regulation</keyword>
<name>A0A4Q7MW73_9BACT</name>
<dbReference type="SUPFAM" id="SSF51215">
    <property type="entry name" value="Regulatory protein AraC"/>
    <property type="match status" value="1"/>
</dbReference>
<dbReference type="GO" id="GO:0003700">
    <property type="term" value="F:DNA-binding transcription factor activity"/>
    <property type="evidence" value="ECO:0007669"/>
    <property type="project" value="InterPro"/>
</dbReference>
<organism evidence="5 6">
    <name type="scientific">Pseudobacter ginsenosidimutans</name>
    <dbReference type="NCBI Taxonomy" id="661488"/>
    <lineage>
        <taxon>Bacteria</taxon>
        <taxon>Pseudomonadati</taxon>
        <taxon>Bacteroidota</taxon>
        <taxon>Chitinophagia</taxon>
        <taxon>Chitinophagales</taxon>
        <taxon>Chitinophagaceae</taxon>
        <taxon>Pseudobacter</taxon>
    </lineage>
</organism>
<dbReference type="Proteomes" id="UP000293874">
    <property type="component" value="Unassembled WGS sequence"/>
</dbReference>
<evidence type="ECO:0000256" key="3">
    <source>
        <dbReference type="ARBA" id="ARBA00023163"/>
    </source>
</evidence>
<reference evidence="5 6" key="1">
    <citation type="submission" date="2019-02" db="EMBL/GenBank/DDBJ databases">
        <title>Genomic Encyclopedia of Type Strains, Phase IV (KMG-IV): sequencing the most valuable type-strain genomes for metagenomic binning, comparative biology and taxonomic classification.</title>
        <authorList>
            <person name="Goeker M."/>
        </authorList>
    </citation>
    <scope>NUCLEOTIDE SEQUENCE [LARGE SCALE GENOMIC DNA]</scope>
    <source>
        <strain evidence="5 6">DSM 18116</strain>
    </source>
</reference>
<evidence type="ECO:0000313" key="5">
    <source>
        <dbReference type="EMBL" id="RZS72294.1"/>
    </source>
</evidence>
<gene>
    <name evidence="5" type="ORF">EV199_4210</name>
</gene>
<keyword evidence="2" id="KW-0238">DNA-binding</keyword>
<dbReference type="SMART" id="SM00342">
    <property type="entry name" value="HTH_ARAC"/>
    <property type="match status" value="1"/>
</dbReference>
<feature type="domain" description="HTH araC/xylS-type" evidence="4">
    <location>
        <begin position="189"/>
        <end position="299"/>
    </location>
</feature>
<dbReference type="PANTHER" id="PTHR43280">
    <property type="entry name" value="ARAC-FAMILY TRANSCRIPTIONAL REGULATOR"/>
    <property type="match status" value="1"/>
</dbReference>
<dbReference type="OrthoDB" id="629929at2"/>